<dbReference type="GO" id="GO:0005524">
    <property type="term" value="F:ATP binding"/>
    <property type="evidence" value="ECO:0007669"/>
    <property type="project" value="InterPro"/>
</dbReference>
<sequence>EEKLSMMTEICGSPGYMAPEIFLKTGHSKPVDIWAMGVVTSHARKTNAICFYEIRRSLCSSMNTAVHSF</sequence>
<dbReference type="PROSITE" id="PS50011">
    <property type="entry name" value="PROTEIN_KINASE_DOM"/>
    <property type="match status" value="1"/>
</dbReference>
<organism evidence="2 3">
    <name type="scientific">Favolaschia claudopus</name>
    <dbReference type="NCBI Taxonomy" id="2862362"/>
    <lineage>
        <taxon>Eukaryota</taxon>
        <taxon>Fungi</taxon>
        <taxon>Dikarya</taxon>
        <taxon>Basidiomycota</taxon>
        <taxon>Agaricomycotina</taxon>
        <taxon>Agaricomycetes</taxon>
        <taxon>Agaricomycetidae</taxon>
        <taxon>Agaricales</taxon>
        <taxon>Marasmiineae</taxon>
        <taxon>Mycenaceae</taxon>
        <taxon>Favolaschia</taxon>
    </lineage>
</organism>
<evidence type="ECO:0000313" key="2">
    <source>
        <dbReference type="EMBL" id="KAK6996748.1"/>
    </source>
</evidence>
<evidence type="ECO:0000313" key="3">
    <source>
        <dbReference type="Proteomes" id="UP001362999"/>
    </source>
</evidence>
<dbReference type="Pfam" id="PF00069">
    <property type="entry name" value="Pkinase"/>
    <property type="match status" value="1"/>
</dbReference>
<dbReference type="GO" id="GO:0004672">
    <property type="term" value="F:protein kinase activity"/>
    <property type="evidence" value="ECO:0007669"/>
    <property type="project" value="InterPro"/>
</dbReference>
<name>A0AAV9ZZQ6_9AGAR</name>
<dbReference type="EMBL" id="JAWWNJ010000096">
    <property type="protein sequence ID" value="KAK6996748.1"/>
    <property type="molecule type" value="Genomic_DNA"/>
</dbReference>
<proteinExistence type="predicted"/>
<gene>
    <name evidence="2" type="ORF">R3P38DRAFT_3070327</name>
</gene>
<dbReference type="InterPro" id="IPR000719">
    <property type="entry name" value="Prot_kinase_dom"/>
</dbReference>
<feature type="non-terminal residue" evidence="2">
    <location>
        <position position="1"/>
    </location>
</feature>
<evidence type="ECO:0000259" key="1">
    <source>
        <dbReference type="PROSITE" id="PS50011"/>
    </source>
</evidence>
<dbReference type="SUPFAM" id="SSF56112">
    <property type="entry name" value="Protein kinase-like (PK-like)"/>
    <property type="match status" value="1"/>
</dbReference>
<dbReference type="Gene3D" id="1.10.510.10">
    <property type="entry name" value="Transferase(Phosphotransferase) domain 1"/>
    <property type="match status" value="1"/>
</dbReference>
<dbReference type="Proteomes" id="UP001362999">
    <property type="component" value="Unassembled WGS sequence"/>
</dbReference>
<feature type="non-terminal residue" evidence="2">
    <location>
        <position position="69"/>
    </location>
</feature>
<comment type="caution">
    <text evidence="2">The sequence shown here is derived from an EMBL/GenBank/DDBJ whole genome shotgun (WGS) entry which is preliminary data.</text>
</comment>
<reference evidence="2 3" key="1">
    <citation type="journal article" date="2024" name="J Genomics">
        <title>Draft genome sequencing and assembly of Favolaschia claudopus CIRM-BRFM 2984 isolated from oak limbs.</title>
        <authorList>
            <person name="Navarro D."/>
            <person name="Drula E."/>
            <person name="Chaduli D."/>
            <person name="Cazenave R."/>
            <person name="Ahrendt S."/>
            <person name="Wang J."/>
            <person name="Lipzen A."/>
            <person name="Daum C."/>
            <person name="Barry K."/>
            <person name="Grigoriev I.V."/>
            <person name="Favel A."/>
            <person name="Rosso M.N."/>
            <person name="Martin F."/>
        </authorList>
    </citation>
    <scope>NUCLEOTIDE SEQUENCE [LARGE SCALE GENOMIC DNA]</scope>
    <source>
        <strain evidence="2 3">CIRM-BRFM 2984</strain>
    </source>
</reference>
<feature type="domain" description="Protein kinase" evidence="1">
    <location>
        <begin position="1"/>
        <end position="69"/>
    </location>
</feature>
<dbReference type="InterPro" id="IPR011009">
    <property type="entry name" value="Kinase-like_dom_sf"/>
</dbReference>
<protein>
    <recommendedName>
        <fullName evidence="1">Protein kinase domain-containing protein</fullName>
    </recommendedName>
</protein>
<dbReference type="AlphaFoldDB" id="A0AAV9ZZQ6"/>
<accession>A0AAV9ZZQ6</accession>
<keyword evidence="3" id="KW-1185">Reference proteome</keyword>